<organism evidence="1 2">
    <name type="scientific">Riccia sorocarpa</name>
    <dbReference type="NCBI Taxonomy" id="122646"/>
    <lineage>
        <taxon>Eukaryota</taxon>
        <taxon>Viridiplantae</taxon>
        <taxon>Streptophyta</taxon>
        <taxon>Embryophyta</taxon>
        <taxon>Marchantiophyta</taxon>
        <taxon>Marchantiopsida</taxon>
        <taxon>Marchantiidae</taxon>
        <taxon>Marchantiales</taxon>
        <taxon>Ricciaceae</taxon>
        <taxon>Riccia</taxon>
    </lineage>
</organism>
<comment type="caution">
    <text evidence="1">The sequence shown here is derived from an EMBL/GenBank/DDBJ whole genome shotgun (WGS) entry which is preliminary data.</text>
</comment>
<dbReference type="AlphaFoldDB" id="A0ABD3GHF5"/>
<keyword evidence="2" id="KW-1185">Reference proteome</keyword>
<reference evidence="1 2" key="1">
    <citation type="submission" date="2024-09" db="EMBL/GenBank/DDBJ databases">
        <title>Chromosome-scale assembly of Riccia sorocarpa.</title>
        <authorList>
            <person name="Paukszto L."/>
        </authorList>
    </citation>
    <scope>NUCLEOTIDE SEQUENCE [LARGE SCALE GENOMIC DNA]</scope>
    <source>
        <strain evidence="1">LP-2024</strain>
        <tissue evidence="1">Aerial parts of the thallus</tissue>
    </source>
</reference>
<evidence type="ECO:0000313" key="2">
    <source>
        <dbReference type="Proteomes" id="UP001633002"/>
    </source>
</evidence>
<dbReference type="Proteomes" id="UP001633002">
    <property type="component" value="Unassembled WGS sequence"/>
</dbReference>
<accession>A0ABD3GHF5</accession>
<protein>
    <submittedName>
        <fullName evidence="1">Uncharacterized protein</fullName>
    </submittedName>
</protein>
<name>A0ABD3GHF5_9MARC</name>
<sequence length="234" mass="27360">MGIRRFVEHLCELGRQTYERRCQVIPALPPWDKPIKTTLELWAQQVPSDFKIEYEKWITTKVFKDWCDEGSRRRGDRTDPVEKDWIAPELVNEKIRELARTGIMIRPVNEYNKATDVYALGVLTQKVCGDFFTDMTKPEWKAYNDKYYDAGANRNTNPAAQSQYMLKGLIDKATHYHFGQRDSAARCFSIMSDDMKINPMTCCRPIETPSQQKRETANVYQDYLNSGRENMAYD</sequence>
<gene>
    <name evidence="1" type="ORF">R1sor_021294</name>
</gene>
<evidence type="ECO:0000313" key="1">
    <source>
        <dbReference type="EMBL" id="KAL3678338.1"/>
    </source>
</evidence>
<dbReference type="EMBL" id="JBJQOH010000007">
    <property type="protein sequence ID" value="KAL3678338.1"/>
    <property type="molecule type" value="Genomic_DNA"/>
</dbReference>
<proteinExistence type="predicted"/>